<feature type="transmembrane region" description="Helical" evidence="7">
    <location>
        <begin position="158"/>
        <end position="178"/>
    </location>
</feature>
<evidence type="ECO:0000259" key="8">
    <source>
        <dbReference type="Pfam" id="PF04893"/>
    </source>
</evidence>
<dbReference type="PANTHER" id="PTHR30224">
    <property type="entry name" value="ELECTRON TRANSPORT PROTEIN"/>
    <property type="match status" value="1"/>
</dbReference>
<sequence>MQSIPIKDVTEPELTTRFIRDQVSAPEQTSVERLLAGIRPWLPWVHLAMFLVFLAVLVVPVYLPESPEQATFLDDGRVLANYLLWGVWFPLVFFSVVVTGRSWCGFLCPMGAAAEAANRRGLQWATPAWIRWPGTPIISFVVITILGQTTGVRDHPEAALEVFGGTFVLAILVGWLWGRNKRVWCRHLCPIGLLLGVFARLGAVQLSPRMRKAGSDRLTEKTICPTYIDLPRKQAARHCIECLRCILPGHKAGLAVSFRRPGRELESIRHHQPDGWEVLFIFLGAGIALGGFLWLVLPFYDTWRQSVGTWFIEQGQYWIGEPGPAWLMSVHPERREVFRWLDFLMIAGTMVSVMVLSALILGLASLASASLARRFGGNCKTPQAMIQIGYSQAPVALMALMIGLATELFTPFLGLGMTHTQVNHVKVAMIVLGLLWSLWLAWKILGGLGVKRGRLVSILPTALGSTAMAAAWWIAVL</sequence>
<dbReference type="InterPro" id="IPR052378">
    <property type="entry name" value="NosR_regulator"/>
</dbReference>
<evidence type="ECO:0000313" key="11">
    <source>
        <dbReference type="Proteomes" id="UP000035057"/>
    </source>
</evidence>
<evidence type="ECO:0000256" key="1">
    <source>
        <dbReference type="ARBA" id="ARBA00004141"/>
    </source>
</evidence>
<protein>
    <submittedName>
        <fullName evidence="10">Putative regulatory protein</fullName>
    </submittedName>
</protein>
<feature type="transmembrane region" description="Helical" evidence="7">
    <location>
        <begin position="278"/>
        <end position="300"/>
    </location>
</feature>
<dbReference type="EMBL" id="ANIE01000004">
    <property type="protein sequence ID" value="KEF31815.1"/>
    <property type="molecule type" value="Genomic_DNA"/>
</dbReference>
<evidence type="ECO:0000256" key="7">
    <source>
        <dbReference type="SAM" id="Phobius"/>
    </source>
</evidence>
<feature type="transmembrane region" description="Helical" evidence="7">
    <location>
        <begin position="454"/>
        <end position="475"/>
    </location>
</feature>
<dbReference type="PATRIC" id="fig|1137280.3.peg.1314"/>
<keyword evidence="4 7" id="KW-0812">Transmembrane</keyword>
<dbReference type="PANTHER" id="PTHR30224:SF4">
    <property type="entry name" value="ELECTRON TRANSPORT PROTEIN YCCM-RELATED"/>
    <property type="match status" value="1"/>
</dbReference>
<reference evidence="10 11" key="1">
    <citation type="submission" date="2012-12" db="EMBL/GenBank/DDBJ databases">
        <title>Genome assembly of Marinobacter sp. AK21.</title>
        <authorList>
            <person name="Khatri I."/>
            <person name="Kumar R."/>
            <person name="Vaidya B."/>
            <person name="Subramanian S."/>
            <person name="Pinnaka A."/>
        </authorList>
    </citation>
    <scope>NUCLEOTIDE SEQUENCE [LARGE SCALE GENOMIC DNA]</scope>
    <source>
        <strain evidence="10 11">AK21</strain>
    </source>
</reference>
<proteinExistence type="predicted"/>
<comment type="subcellular location">
    <subcellularLocation>
        <location evidence="2">Cell membrane</location>
    </subcellularLocation>
    <subcellularLocation>
        <location evidence="1">Membrane</location>
        <topology evidence="1">Multi-pass membrane protein</topology>
    </subcellularLocation>
</comment>
<accession>A0A072NFD3</accession>
<dbReference type="OrthoDB" id="9806398at2"/>
<dbReference type="STRING" id="1137280.D777_01501"/>
<dbReference type="InterPro" id="IPR017896">
    <property type="entry name" value="4Fe4S_Fe-S-bd"/>
</dbReference>
<feature type="domain" description="4Fe-4S ferredoxin-type" evidence="9">
    <location>
        <begin position="84"/>
        <end position="119"/>
    </location>
</feature>
<feature type="transmembrane region" description="Helical" evidence="7">
    <location>
        <begin position="41"/>
        <end position="63"/>
    </location>
</feature>
<dbReference type="AlphaFoldDB" id="A0A072NFD3"/>
<feature type="transmembrane region" description="Helical" evidence="7">
    <location>
        <begin position="343"/>
        <end position="372"/>
    </location>
</feature>
<evidence type="ECO:0000256" key="4">
    <source>
        <dbReference type="ARBA" id="ARBA00022692"/>
    </source>
</evidence>
<evidence type="ECO:0000259" key="9">
    <source>
        <dbReference type="Pfam" id="PF12801"/>
    </source>
</evidence>
<feature type="transmembrane region" description="Helical" evidence="7">
    <location>
        <begin position="393"/>
        <end position="413"/>
    </location>
</feature>
<name>A0A072NFD3_9GAMM</name>
<keyword evidence="11" id="KW-1185">Reference proteome</keyword>
<dbReference type="Pfam" id="PF04893">
    <property type="entry name" value="Yip1"/>
    <property type="match status" value="1"/>
</dbReference>
<dbReference type="InterPro" id="IPR006977">
    <property type="entry name" value="Yip1_dom"/>
</dbReference>
<feature type="transmembrane region" description="Helical" evidence="7">
    <location>
        <begin position="83"/>
        <end position="108"/>
    </location>
</feature>
<comment type="caution">
    <text evidence="10">The sequence shown here is derived from an EMBL/GenBank/DDBJ whole genome shotgun (WGS) entry which is preliminary data.</text>
</comment>
<dbReference type="Pfam" id="PF12801">
    <property type="entry name" value="Fer4_5"/>
    <property type="match status" value="2"/>
</dbReference>
<keyword evidence="3" id="KW-1003">Cell membrane</keyword>
<feature type="domain" description="Yip1" evidence="8">
    <location>
        <begin position="258"/>
        <end position="468"/>
    </location>
</feature>
<feature type="transmembrane region" description="Helical" evidence="7">
    <location>
        <begin position="129"/>
        <end position="146"/>
    </location>
</feature>
<evidence type="ECO:0000256" key="2">
    <source>
        <dbReference type="ARBA" id="ARBA00004236"/>
    </source>
</evidence>
<evidence type="ECO:0000256" key="6">
    <source>
        <dbReference type="ARBA" id="ARBA00023136"/>
    </source>
</evidence>
<keyword evidence="5 7" id="KW-1133">Transmembrane helix</keyword>
<evidence type="ECO:0000256" key="5">
    <source>
        <dbReference type="ARBA" id="ARBA00022989"/>
    </source>
</evidence>
<gene>
    <name evidence="10" type="ORF">D777_01501</name>
</gene>
<evidence type="ECO:0000256" key="3">
    <source>
        <dbReference type="ARBA" id="ARBA00022475"/>
    </source>
</evidence>
<dbReference type="RefSeq" id="WP_150112619.1">
    <property type="nucleotide sequence ID" value="NZ_ANIE01000004.1"/>
</dbReference>
<feature type="transmembrane region" description="Helical" evidence="7">
    <location>
        <begin position="425"/>
        <end position="442"/>
    </location>
</feature>
<organism evidence="10 11">
    <name type="scientific">Marinobacter nitratireducens</name>
    <dbReference type="NCBI Taxonomy" id="1137280"/>
    <lineage>
        <taxon>Bacteria</taxon>
        <taxon>Pseudomonadati</taxon>
        <taxon>Pseudomonadota</taxon>
        <taxon>Gammaproteobacteria</taxon>
        <taxon>Pseudomonadales</taxon>
        <taxon>Marinobacteraceae</taxon>
        <taxon>Marinobacter</taxon>
    </lineage>
</organism>
<evidence type="ECO:0000313" key="10">
    <source>
        <dbReference type="EMBL" id="KEF31815.1"/>
    </source>
</evidence>
<dbReference type="GO" id="GO:0005886">
    <property type="term" value="C:plasma membrane"/>
    <property type="evidence" value="ECO:0007669"/>
    <property type="project" value="UniProtKB-SubCell"/>
</dbReference>
<keyword evidence="6 7" id="KW-0472">Membrane</keyword>
<dbReference type="Proteomes" id="UP000035057">
    <property type="component" value="Unassembled WGS sequence"/>
</dbReference>
<feature type="domain" description="4Fe-4S ferredoxin-type" evidence="9">
    <location>
        <begin position="166"/>
        <end position="202"/>
    </location>
</feature>